<accession>A0A218MLM7</accession>
<evidence type="ECO:0000313" key="2">
    <source>
        <dbReference type="EMBL" id="ASF00192.1"/>
    </source>
</evidence>
<proteinExistence type="predicted"/>
<reference evidence="2" key="2">
    <citation type="journal article" date="2017" name="Nat. Commun.">
        <title>Single-virus genomics reveals hidden cosmopolitan and abundant viruses.</title>
        <authorList>
            <person name="Martinez-Hernandez F."/>
            <person name="Fornas O."/>
            <person name="Lluesma Gomez M."/>
            <person name="Bolduc B."/>
            <person name="de la Cruz Pena M.J."/>
            <person name="Martinez J.M."/>
            <person name="Anton J."/>
            <person name="Gasol J.M."/>
            <person name="Rosselli R."/>
            <person name="Rodriguez-Valera F."/>
            <person name="Sullivan M.B."/>
            <person name="Acinas S.G."/>
            <person name="Martinez-Garcia M."/>
        </authorList>
    </citation>
    <scope>NUCLEOTIDE SEQUENCE</scope>
</reference>
<feature type="region of interest" description="Disordered" evidence="1">
    <location>
        <begin position="65"/>
        <end position="93"/>
    </location>
</feature>
<dbReference type="EMBL" id="KY052818">
    <property type="protein sequence ID" value="ASF00192.1"/>
    <property type="molecule type" value="Genomic_DNA"/>
</dbReference>
<organism evidence="2">
    <name type="scientific">uncultured virus</name>
    <dbReference type="NCBI Taxonomy" id="340016"/>
    <lineage>
        <taxon>Viruses</taxon>
        <taxon>environmental samples</taxon>
    </lineage>
</organism>
<evidence type="ECO:0000256" key="1">
    <source>
        <dbReference type="SAM" id="MobiDB-lite"/>
    </source>
</evidence>
<feature type="compositionally biased region" description="Acidic residues" evidence="1">
    <location>
        <begin position="77"/>
        <end position="93"/>
    </location>
</feature>
<feature type="compositionally biased region" description="Low complexity" evidence="1">
    <location>
        <begin position="65"/>
        <end position="76"/>
    </location>
</feature>
<sequence>MTPCCPKRIVLILSPQIANKLQAAQTILDRVGVTKKERLEVNHNNTGGVFILPAKEEINIIDIEPSSSASASPSELLQDELEPITDWESEGGS</sequence>
<name>A0A218MLM7_9VIRU</name>
<reference evidence="2" key="1">
    <citation type="submission" date="2016-10" db="EMBL/GenBank/DDBJ databases">
        <authorList>
            <person name="Varghese N."/>
        </authorList>
    </citation>
    <scope>NUCLEOTIDE SEQUENCE</scope>
</reference>
<protein>
    <submittedName>
        <fullName evidence="2">Uncharacterized protein</fullName>
    </submittedName>
</protein>